<dbReference type="InterPro" id="IPR006944">
    <property type="entry name" value="Phage/GTA_portal"/>
</dbReference>
<organism evidence="2 3">
    <name type="scientific">Novosphingobium aquae</name>
    <dbReference type="NCBI Taxonomy" id="3133435"/>
    <lineage>
        <taxon>Bacteria</taxon>
        <taxon>Pseudomonadati</taxon>
        <taxon>Pseudomonadota</taxon>
        <taxon>Alphaproteobacteria</taxon>
        <taxon>Sphingomonadales</taxon>
        <taxon>Sphingomonadaceae</taxon>
        <taxon>Novosphingobium</taxon>
    </lineage>
</organism>
<dbReference type="Proteomes" id="UP001379235">
    <property type="component" value="Unassembled WGS sequence"/>
</dbReference>
<feature type="domain" description="Phage head morphogenesis" evidence="1">
    <location>
        <begin position="551"/>
        <end position="659"/>
    </location>
</feature>
<sequence>MPQLFKSLFKTKSIASPIVTFSSGFENATDIHNLNSYKDSLYLYIGVSMIAKRVSGIPLELYKIKNKKGDVAEVFEHPLLSLLAKPNALQTPREFMELSATHYILAGEVFWLLDRNGASINAMSILRPDYVQVVLSQDRKTVVGYEYTNGTIYRFKPEDIIHISNIDPSNPLRGVGVVQPATSRILTEIEATKYQASFFKNQGRPDFAVFADQDVSEEGAADFRARWKRIFGRNQGGNVAIFGSQVKSVQELNKTPKEMDFIATQKFLRQDILSALHIPEEMVASEGSNRATSKEAYKMYLQEAVIPVLEALVDGMNAKLVPQVDQAVFIHFDDPTPVDRDLLLKETTELKKNGIITANEARSMYNYDAMEGADTLSAVPAQPAQTDPALQDQAKNYIRKRPILALKLQAIEDVVAALQATEPKRQMNSIFPNQKAKDAYAKAVNDNIDRKAEKVKDTLDDFHAGMLKRILATDLDVHSFMDVQTEKKAAKDLFTPIMVKLYKEGGQSALDALFKKASADHFFVDQVLLTAIEGRVNFFTNSIIDTTFEVLKSKIVDGIKEGHSIEKIGQSLRDYFDDMSVKRARTIAQTETNFVLSKATNDAYAQSSVVTGKEWLTVGDDKVRPEHEDNNGAIVSKGEAFPNGEHYPAEASVNCRCVLLPTV</sequence>
<keyword evidence="3" id="KW-1185">Reference proteome</keyword>
<evidence type="ECO:0000313" key="3">
    <source>
        <dbReference type="Proteomes" id="UP001379235"/>
    </source>
</evidence>
<comment type="caution">
    <text evidence="2">The sequence shown here is derived from an EMBL/GenBank/DDBJ whole genome shotgun (WGS) entry which is preliminary data.</text>
</comment>
<dbReference type="InterPro" id="IPR006427">
    <property type="entry name" value="Portal_HK97"/>
</dbReference>
<reference evidence="2 3" key="1">
    <citation type="submission" date="2024-03" db="EMBL/GenBank/DDBJ databases">
        <authorList>
            <person name="Jo J.-H."/>
        </authorList>
    </citation>
    <scope>NUCLEOTIDE SEQUENCE [LARGE SCALE GENOMIC DNA]</scope>
    <source>
        <strain evidence="2 3">AS3R-12</strain>
    </source>
</reference>
<dbReference type="EMBL" id="JBBHJY010000009">
    <property type="protein sequence ID" value="MEJ6011429.1"/>
    <property type="molecule type" value="Genomic_DNA"/>
</dbReference>
<proteinExistence type="predicted"/>
<evidence type="ECO:0000259" key="1">
    <source>
        <dbReference type="Pfam" id="PF04233"/>
    </source>
</evidence>
<accession>A0ABU8SBX2</accession>
<dbReference type="InterPro" id="IPR006528">
    <property type="entry name" value="Phage_head_morphogenesis_dom"/>
</dbReference>
<dbReference type="RefSeq" id="WP_339968677.1">
    <property type="nucleotide sequence ID" value="NZ_JBBHJY010000009.1"/>
</dbReference>
<protein>
    <submittedName>
        <fullName evidence="2">Phage portal protein</fullName>
    </submittedName>
</protein>
<evidence type="ECO:0000313" key="2">
    <source>
        <dbReference type="EMBL" id="MEJ6011429.1"/>
    </source>
</evidence>
<name>A0ABU8SBX2_9SPHN</name>
<dbReference type="Pfam" id="PF04860">
    <property type="entry name" value="Phage_portal"/>
    <property type="match status" value="1"/>
</dbReference>
<gene>
    <name evidence="2" type="ORF">WG900_16045</name>
</gene>
<dbReference type="NCBIfam" id="TIGR01537">
    <property type="entry name" value="portal_HK97"/>
    <property type="match status" value="1"/>
</dbReference>
<dbReference type="NCBIfam" id="TIGR01641">
    <property type="entry name" value="phageSPP1_gp7"/>
    <property type="match status" value="1"/>
</dbReference>
<dbReference type="Pfam" id="PF04233">
    <property type="entry name" value="Phage_Mu_F"/>
    <property type="match status" value="1"/>
</dbReference>